<dbReference type="Proteomes" id="UP000191153">
    <property type="component" value="Unassembled WGS sequence"/>
</dbReference>
<evidence type="ECO:0000313" key="2">
    <source>
        <dbReference type="EMBL" id="SJZ80260.1"/>
    </source>
</evidence>
<accession>A0A1T4NLV1</accession>
<protein>
    <recommendedName>
        <fullName evidence="1">DUF4007 domain-containing protein</fullName>
    </recommendedName>
</protein>
<evidence type="ECO:0000259" key="1">
    <source>
        <dbReference type="Pfam" id="PF13182"/>
    </source>
</evidence>
<reference evidence="2 3" key="1">
    <citation type="submission" date="2017-02" db="EMBL/GenBank/DDBJ databases">
        <authorList>
            <person name="Peterson S.W."/>
        </authorList>
    </citation>
    <scope>NUCLEOTIDE SEQUENCE [LARGE SCALE GENOMIC DNA]</scope>
    <source>
        <strain evidence="2 3">ATCC 700028</strain>
    </source>
</reference>
<evidence type="ECO:0000313" key="3">
    <source>
        <dbReference type="Proteomes" id="UP000191153"/>
    </source>
</evidence>
<dbReference type="AlphaFoldDB" id="A0A1T4NLV1"/>
<sequence length="301" mass="35060">MKYIIAGHSSFYPRENWLNKIFSKIFQGNINEKVNHSFFSRNKITDAIDILGVGSAMVESIKFWGDFFEIVNIDKISKTLSLSPSGKIIFSKDPYFQNPNSLWILHCNSLCKNSESPLIWTLALENKYSNIFTRETLEERCKIFVQENSIKASEKTLKDTVSIFIKTFLYDFSENKDPEDNIISPFSSLKYLTCKNNDNFYFRNISSGEISEYILLYILYKKLDFFNKNNKILLDELFSLTNNIIKINHTEFIKLIKKLEDCGEITIDRSANLENIIFKNNEITEEFILNKILESESIING</sequence>
<dbReference type="RefSeq" id="WP_078694070.1">
    <property type="nucleotide sequence ID" value="NZ_FUWX01000011.1"/>
</dbReference>
<dbReference type="Pfam" id="PF13182">
    <property type="entry name" value="DUF4007"/>
    <property type="match status" value="1"/>
</dbReference>
<feature type="domain" description="DUF4007" evidence="1">
    <location>
        <begin position="6"/>
        <end position="286"/>
    </location>
</feature>
<proteinExistence type="predicted"/>
<organism evidence="2 3">
    <name type="scientific">Cetobacterium ceti</name>
    <dbReference type="NCBI Taxonomy" id="180163"/>
    <lineage>
        <taxon>Bacteria</taxon>
        <taxon>Fusobacteriati</taxon>
        <taxon>Fusobacteriota</taxon>
        <taxon>Fusobacteriia</taxon>
        <taxon>Fusobacteriales</taxon>
        <taxon>Fusobacteriaceae</taxon>
        <taxon>Cetobacterium</taxon>
    </lineage>
</organism>
<dbReference type="InterPro" id="IPR025248">
    <property type="entry name" value="DUF4007"/>
</dbReference>
<keyword evidence="3" id="KW-1185">Reference proteome</keyword>
<dbReference type="OrthoDB" id="747541at2"/>
<dbReference type="EMBL" id="FUWX01000011">
    <property type="protein sequence ID" value="SJZ80260.1"/>
    <property type="molecule type" value="Genomic_DNA"/>
</dbReference>
<name>A0A1T4NLV1_9FUSO</name>
<gene>
    <name evidence="2" type="ORF">SAMN02745174_01584</name>
</gene>
<dbReference type="STRING" id="180163.SAMN02745174_01584"/>